<protein>
    <submittedName>
        <fullName evidence="1">Predicted protein</fullName>
    </submittedName>
</protein>
<reference evidence="1" key="1">
    <citation type="journal article" date="2008" name="Science">
        <title>The Physcomitrella genome reveals evolutionary insights into the conquest of land by plants.</title>
        <authorList>
            <person name="Rensing S."/>
            <person name="Lang D."/>
            <person name="Zimmer A."/>
            <person name="Terry A."/>
            <person name="Salamov A."/>
            <person name="Shapiro H."/>
            <person name="Nishiyama T."/>
            <person name="Perroud P.-F."/>
            <person name="Lindquist E."/>
            <person name="Kamisugi Y."/>
            <person name="Tanahashi T."/>
            <person name="Sakakibara K."/>
            <person name="Fujita T."/>
            <person name="Oishi K."/>
            <person name="Shin-I T."/>
            <person name="Kuroki Y."/>
            <person name="Toyoda A."/>
            <person name="Suzuki Y."/>
            <person name="Hashimoto A."/>
            <person name="Yamaguchi K."/>
            <person name="Sugano A."/>
            <person name="Kohara Y."/>
            <person name="Fujiyama A."/>
            <person name="Anterola A."/>
            <person name="Aoki S."/>
            <person name="Ashton N."/>
            <person name="Barbazuk W.B."/>
            <person name="Barker E."/>
            <person name="Bennetzen J."/>
            <person name="Bezanilla M."/>
            <person name="Blankenship R."/>
            <person name="Cho S.H."/>
            <person name="Dutcher S."/>
            <person name="Estelle M."/>
            <person name="Fawcett J.A."/>
            <person name="Gundlach H."/>
            <person name="Hanada K."/>
            <person name="Heyl A."/>
            <person name="Hicks K.A."/>
            <person name="Hugh J."/>
            <person name="Lohr M."/>
            <person name="Mayer K."/>
            <person name="Melkozernov A."/>
            <person name="Murata T."/>
            <person name="Nelson D."/>
            <person name="Pils B."/>
            <person name="Prigge M."/>
            <person name="Reiss B."/>
            <person name="Renner T."/>
            <person name="Rombauts S."/>
            <person name="Rushton P."/>
            <person name="Sanderfoot A."/>
            <person name="Schween G."/>
            <person name="Shiu S.-H."/>
            <person name="Stueber K."/>
            <person name="Theodoulou F.L."/>
            <person name="Tu H."/>
            <person name="Van de Peer Y."/>
            <person name="Verrier P.J."/>
            <person name="Waters E."/>
            <person name="Wood A."/>
            <person name="Yang L."/>
            <person name="Cove D."/>
            <person name="Cuming A."/>
            <person name="Hasebe M."/>
            <person name="Lucas S."/>
            <person name="Mishler D.B."/>
            <person name="Reski R."/>
            <person name="Grigoriev I."/>
            <person name="Quatrano R.S."/>
            <person name="Boore J.L."/>
        </authorList>
    </citation>
    <scope>NUCLEOTIDE SEQUENCE [LARGE SCALE GENOMIC DNA]</scope>
</reference>
<dbReference type="AlphaFoldDB" id="A9U3C6"/>
<name>A9U3C6_PHYPA</name>
<accession>A9U3C6</accession>
<proteinExistence type="predicted"/>
<dbReference type="EMBL" id="DS545343">
    <property type="protein sequence ID" value="EDQ49821.1"/>
    <property type="molecule type" value="Genomic_DNA"/>
</dbReference>
<evidence type="ECO:0000313" key="1">
    <source>
        <dbReference type="EMBL" id="EDQ49821.1"/>
    </source>
</evidence>
<sequence length="184" mass="21695">MSMERVKRGPERLESRCNVRSKCDLGSPSLVVITNMEPMKLDIYWSLKRQKDFRNTQLFIFLRGLDKLPPIDIERVVEYIENYDPEDGSSVIRGVLIGIDENILHKVFHLSIGELEVGRDMSNDFRPRIYFKGGMSSLEQNQGWKEHWKAWYSIGQLMWPQGYMQKWELSGRRGSLLYYYVPIL</sequence>
<gene>
    <name evidence="1" type="ORF">PHYPADRAFT_101253</name>
</gene>
<organism>
    <name type="scientific">Physcomitrium patens</name>
    <name type="common">Spreading-leaved earth moss</name>
    <name type="synonym">Physcomitrella patens</name>
    <dbReference type="NCBI Taxonomy" id="3218"/>
    <lineage>
        <taxon>Eukaryota</taxon>
        <taxon>Viridiplantae</taxon>
        <taxon>Streptophyta</taxon>
        <taxon>Embryophyta</taxon>
        <taxon>Bryophyta</taxon>
        <taxon>Bryophytina</taxon>
        <taxon>Bryopsida</taxon>
        <taxon>Funariidae</taxon>
        <taxon>Funariales</taxon>
        <taxon>Funariaceae</taxon>
        <taxon>Physcomitrium</taxon>
    </lineage>
</organism>